<evidence type="ECO:0000313" key="3">
    <source>
        <dbReference type="Proteomes" id="UP001229421"/>
    </source>
</evidence>
<name>A0AAD8KVA8_TARER</name>
<accession>A0AAD8KVA8</accession>
<feature type="region of interest" description="Disordered" evidence="1">
    <location>
        <begin position="37"/>
        <end position="72"/>
    </location>
</feature>
<evidence type="ECO:0000256" key="1">
    <source>
        <dbReference type="SAM" id="MobiDB-lite"/>
    </source>
</evidence>
<dbReference type="AlphaFoldDB" id="A0AAD8KVA8"/>
<reference evidence="2" key="1">
    <citation type="journal article" date="2023" name="bioRxiv">
        <title>Improved chromosome-level genome assembly for marigold (Tagetes erecta).</title>
        <authorList>
            <person name="Jiang F."/>
            <person name="Yuan L."/>
            <person name="Wang S."/>
            <person name="Wang H."/>
            <person name="Xu D."/>
            <person name="Wang A."/>
            <person name="Fan W."/>
        </authorList>
    </citation>
    <scope>NUCLEOTIDE SEQUENCE</scope>
    <source>
        <strain evidence="2">WSJ</strain>
        <tissue evidence="2">Leaf</tissue>
    </source>
</reference>
<dbReference type="EMBL" id="JAUHHV010000004">
    <property type="protein sequence ID" value="KAK1427791.1"/>
    <property type="molecule type" value="Genomic_DNA"/>
</dbReference>
<organism evidence="2 3">
    <name type="scientific">Tagetes erecta</name>
    <name type="common">African marigold</name>
    <dbReference type="NCBI Taxonomy" id="13708"/>
    <lineage>
        <taxon>Eukaryota</taxon>
        <taxon>Viridiplantae</taxon>
        <taxon>Streptophyta</taxon>
        <taxon>Embryophyta</taxon>
        <taxon>Tracheophyta</taxon>
        <taxon>Spermatophyta</taxon>
        <taxon>Magnoliopsida</taxon>
        <taxon>eudicotyledons</taxon>
        <taxon>Gunneridae</taxon>
        <taxon>Pentapetalae</taxon>
        <taxon>asterids</taxon>
        <taxon>campanulids</taxon>
        <taxon>Asterales</taxon>
        <taxon>Asteraceae</taxon>
        <taxon>Asteroideae</taxon>
        <taxon>Heliantheae alliance</taxon>
        <taxon>Tageteae</taxon>
        <taxon>Tagetes</taxon>
    </lineage>
</organism>
<sequence length="205" mass="23035">MHTNPGKVKKMKRKTLSNDGGDGISLEDDIVLSKRKCIKKHNEPKGKMPLESARKSNSSVKHNQPKGKIPLEIDDMGIGTEQYKIVHDMGIGILVDDQIQVKHVDEVDKDNEMNNGSELEVENGIKQGDEDDEDQADEKHVYEAAQERVGCISGEDNMIDAKLSCVLQEFNDCLQRVELVFKELSNKYPTSMECGIQHRRKNSGD</sequence>
<protein>
    <submittedName>
        <fullName evidence="2">Uncharacterized protein</fullName>
    </submittedName>
</protein>
<comment type="caution">
    <text evidence="2">The sequence shown here is derived from an EMBL/GenBank/DDBJ whole genome shotgun (WGS) entry which is preliminary data.</text>
</comment>
<feature type="compositionally biased region" description="Basic and acidic residues" evidence="1">
    <location>
        <begin position="40"/>
        <end position="54"/>
    </location>
</feature>
<evidence type="ECO:0000313" key="2">
    <source>
        <dbReference type="EMBL" id="KAK1427791.1"/>
    </source>
</evidence>
<feature type="region of interest" description="Disordered" evidence="1">
    <location>
        <begin position="1"/>
        <end position="25"/>
    </location>
</feature>
<keyword evidence="3" id="KW-1185">Reference proteome</keyword>
<gene>
    <name evidence="2" type="ORF">QVD17_16486</name>
</gene>
<proteinExistence type="predicted"/>
<dbReference type="Proteomes" id="UP001229421">
    <property type="component" value="Unassembled WGS sequence"/>
</dbReference>